<gene>
    <name evidence="3" type="ORF">KQJ23_02845</name>
</gene>
<evidence type="ECO:0000256" key="1">
    <source>
        <dbReference type="SAM" id="Coils"/>
    </source>
</evidence>
<accession>A0ABS6FKS0</accession>
<dbReference type="PANTHER" id="PTHR38434:SF1">
    <property type="entry name" value="BLL2549 PROTEIN"/>
    <property type="match status" value="1"/>
</dbReference>
<feature type="transmembrane region" description="Helical" evidence="2">
    <location>
        <begin position="632"/>
        <end position="653"/>
    </location>
</feature>
<feature type="transmembrane region" description="Helical" evidence="2">
    <location>
        <begin position="338"/>
        <end position="357"/>
    </location>
</feature>
<keyword evidence="2" id="KW-1133">Transmembrane helix</keyword>
<feature type="transmembrane region" description="Helical" evidence="2">
    <location>
        <begin position="388"/>
        <end position="409"/>
    </location>
</feature>
<feature type="transmembrane region" description="Helical" evidence="2">
    <location>
        <begin position="421"/>
        <end position="443"/>
    </location>
</feature>
<dbReference type="PANTHER" id="PTHR38434">
    <property type="entry name" value="BLL2549 PROTEIN"/>
    <property type="match status" value="1"/>
</dbReference>
<proteinExistence type="predicted"/>
<feature type="transmembrane region" description="Helical" evidence="2">
    <location>
        <begin position="597"/>
        <end position="612"/>
    </location>
</feature>
<feature type="transmembrane region" description="Helical" evidence="2">
    <location>
        <begin position="560"/>
        <end position="576"/>
    </location>
</feature>
<keyword evidence="1" id="KW-0175">Coiled coil</keyword>
<feature type="coiled-coil region" evidence="1">
    <location>
        <begin position="1"/>
        <end position="79"/>
    </location>
</feature>
<feature type="transmembrane region" description="Helical" evidence="2">
    <location>
        <begin position="199"/>
        <end position="222"/>
    </location>
</feature>
<feature type="transmembrane region" description="Helical" evidence="2">
    <location>
        <begin position="259"/>
        <end position="279"/>
    </location>
</feature>
<dbReference type="Proteomes" id="UP000743001">
    <property type="component" value="Unassembled WGS sequence"/>
</dbReference>
<feature type="transmembrane region" description="Helical" evidence="2">
    <location>
        <begin position="502"/>
        <end position="520"/>
    </location>
</feature>
<feature type="transmembrane region" description="Helical" evidence="2">
    <location>
        <begin position="478"/>
        <end position="496"/>
    </location>
</feature>
<feature type="transmembrane region" description="Helical" evidence="2">
    <location>
        <begin position="449"/>
        <end position="466"/>
    </location>
</feature>
<reference evidence="3 4" key="1">
    <citation type="submission" date="2021-06" db="EMBL/GenBank/DDBJ databases">
        <authorList>
            <person name="Sun Q."/>
            <person name="Li D."/>
        </authorList>
    </citation>
    <scope>NUCLEOTIDE SEQUENCE [LARGE SCALE GENOMIC DNA]</scope>
    <source>
        <strain evidence="3 4">MSJ-6</strain>
    </source>
</reference>
<keyword evidence="2" id="KW-0812">Transmembrane</keyword>
<feature type="transmembrane region" description="Helical" evidence="2">
    <location>
        <begin position="812"/>
        <end position="829"/>
    </location>
</feature>
<dbReference type="Pfam" id="PF10101">
    <property type="entry name" value="DUF2339"/>
    <property type="match status" value="1"/>
</dbReference>
<keyword evidence="2" id="KW-0472">Membrane</keyword>
<feature type="transmembrane region" description="Helical" evidence="2">
    <location>
        <begin position="313"/>
        <end position="332"/>
    </location>
</feature>
<feature type="transmembrane region" description="Helical" evidence="2">
    <location>
        <begin position="729"/>
        <end position="749"/>
    </location>
</feature>
<keyword evidence="4" id="KW-1185">Reference proteome</keyword>
<dbReference type="InterPro" id="IPR019286">
    <property type="entry name" value="DUF2339_TM"/>
</dbReference>
<feature type="transmembrane region" description="Helical" evidence="2">
    <location>
        <begin position="755"/>
        <end position="774"/>
    </location>
</feature>
<feature type="transmembrane region" description="Helical" evidence="2">
    <location>
        <begin position="234"/>
        <end position="252"/>
    </location>
</feature>
<evidence type="ECO:0000313" key="3">
    <source>
        <dbReference type="EMBL" id="MBU5670761.1"/>
    </source>
</evidence>
<sequence length="854" mass="96235">MDTYRQRLEQLRDAQQGIAREYQQLLSEYEANDIVRENERLRAGYTEYRQQAEELAARMHVLKEENRKLRQALSEQMLDERMDFIRASKQKLDTYFSSASHSHVNKLIAVEQSAKSKIEHLYTQAGSFLAADQEEMSAKLAQLQAELNGKMAAQRQALMTEQRRLQDDITSSYDQMASEPLSEEVFQRRVKQNRLEMKIGLNLLSKLGILMLLLAVGAAFRYTYLHWFNEGMKAAAFFLLGLLMMAGGEWLFRKKRQVFALSLLGGGISVLYGSVFYSYFLLEIFSLPAGMAVSVLITAAAVALSLRYQSRTICSFGLVGGYLPFFSYMFAYGMEGKAVYVAMGYLFLLSVLILAVSLSKRWTIVHYISFGLHVISMLMLVYQAELPAIGMLYAVASFALYLGVTLYLPMKQQVRLSGMDFALLAVNTAINCIVLYSLLYSAGWEKLDGLLSLIFSAVYLVLGIISQRRLPQERGTRILFYGTSVAFSLWIIPLQFGIHYVSVAWLLEALVLSILGHLYQSRRVERIGWIVTALCVFSFIAVDILLVLVDISPIDFEWKYTFLSLGLLGLALFYAFRLRLPDVEGRYGRGEKDSISAISNTALVNIWFYALYESGAMYERFMPYNSSLYEFFQFLLLACVTLVLAYALSAVSVLRNSFVTYYSRILYGIGYLMSIIITLTLPALSPAGVPNGAENIAGLLILIALQAMVLLSARDLLSDLFLSHTGRREWYPVLLGLYLLGIITAFLGVQLRLGSIGWLFSITYLLLALGYIGYGFRRKYLQIRRIGLGLTLFSTGKMLLFDLNLMTTGSKIIAFFAFGVLLLGISYLYQRVSNSLEAVLEGSESEFDSENLPG</sequence>
<evidence type="ECO:0000256" key="2">
    <source>
        <dbReference type="SAM" id="Phobius"/>
    </source>
</evidence>
<feature type="transmembrane region" description="Helical" evidence="2">
    <location>
        <begin position="285"/>
        <end position="306"/>
    </location>
</feature>
<protein>
    <submittedName>
        <fullName evidence="3">DUF2339 domain-containing protein</fullName>
    </submittedName>
</protein>
<organism evidence="3 4">
    <name type="scientific">Paenibacillus brevis</name>
    <dbReference type="NCBI Taxonomy" id="2841508"/>
    <lineage>
        <taxon>Bacteria</taxon>
        <taxon>Bacillati</taxon>
        <taxon>Bacillota</taxon>
        <taxon>Bacilli</taxon>
        <taxon>Bacillales</taxon>
        <taxon>Paenibacillaceae</taxon>
        <taxon>Paenibacillus</taxon>
    </lineage>
</organism>
<comment type="caution">
    <text evidence="3">The sequence shown here is derived from an EMBL/GenBank/DDBJ whole genome shotgun (WGS) entry which is preliminary data.</text>
</comment>
<feature type="transmembrane region" description="Helical" evidence="2">
    <location>
        <begin position="665"/>
        <end position="684"/>
    </location>
</feature>
<name>A0ABS6FKS0_9BACL</name>
<feature type="transmembrane region" description="Helical" evidence="2">
    <location>
        <begin position="527"/>
        <end position="548"/>
    </location>
</feature>
<evidence type="ECO:0000313" key="4">
    <source>
        <dbReference type="Proteomes" id="UP000743001"/>
    </source>
</evidence>
<dbReference type="EMBL" id="JAHLQJ010000002">
    <property type="protein sequence ID" value="MBU5670761.1"/>
    <property type="molecule type" value="Genomic_DNA"/>
</dbReference>
<feature type="transmembrane region" description="Helical" evidence="2">
    <location>
        <begin position="364"/>
        <end position="382"/>
    </location>
</feature>
<feature type="transmembrane region" description="Helical" evidence="2">
    <location>
        <begin position="696"/>
        <end position="717"/>
    </location>
</feature>
<dbReference type="RefSeq" id="WP_216477171.1">
    <property type="nucleotide sequence ID" value="NZ_JAHLQJ010000002.1"/>
</dbReference>